<feature type="repeat" description="ANK" evidence="4">
    <location>
        <begin position="389"/>
        <end position="421"/>
    </location>
</feature>
<dbReference type="Gene3D" id="1.10.750.20">
    <property type="entry name" value="SOCS box"/>
    <property type="match status" value="1"/>
</dbReference>
<dbReference type="Pfam" id="PF07525">
    <property type="entry name" value="SOCS_box"/>
    <property type="match status" value="1"/>
</dbReference>
<dbReference type="InterPro" id="IPR036036">
    <property type="entry name" value="SOCS_box-like_dom_sf"/>
</dbReference>
<dbReference type="PANTHER" id="PTHR24189">
    <property type="entry name" value="MYOTROPHIN"/>
    <property type="match status" value="1"/>
</dbReference>
<dbReference type="PRINTS" id="PR01415">
    <property type="entry name" value="ANKYRIN"/>
</dbReference>
<comment type="pathway">
    <text evidence="1">Protein modification; protein ubiquitination.</text>
</comment>
<evidence type="ECO:0000256" key="1">
    <source>
        <dbReference type="ARBA" id="ARBA00004906"/>
    </source>
</evidence>
<dbReference type="EMBL" id="OY660880">
    <property type="protein sequence ID" value="CAJ1077853.1"/>
    <property type="molecule type" value="Genomic_DNA"/>
</dbReference>
<feature type="compositionally biased region" description="Polar residues" evidence="5">
    <location>
        <begin position="71"/>
        <end position="81"/>
    </location>
</feature>
<dbReference type="PROSITE" id="PS50088">
    <property type="entry name" value="ANK_REPEAT"/>
    <property type="match status" value="9"/>
</dbReference>
<dbReference type="AlphaFoldDB" id="A0AAV1GWE5"/>
<keyword evidence="2" id="KW-0677">Repeat</keyword>
<organism evidence="7 8">
    <name type="scientific">Xyrichtys novacula</name>
    <name type="common">Pearly razorfish</name>
    <name type="synonym">Hemipteronotus novacula</name>
    <dbReference type="NCBI Taxonomy" id="13765"/>
    <lineage>
        <taxon>Eukaryota</taxon>
        <taxon>Metazoa</taxon>
        <taxon>Chordata</taxon>
        <taxon>Craniata</taxon>
        <taxon>Vertebrata</taxon>
        <taxon>Euteleostomi</taxon>
        <taxon>Actinopterygii</taxon>
        <taxon>Neopterygii</taxon>
        <taxon>Teleostei</taxon>
        <taxon>Neoteleostei</taxon>
        <taxon>Acanthomorphata</taxon>
        <taxon>Eupercaria</taxon>
        <taxon>Labriformes</taxon>
        <taxon>Labridae</taxon>
        <taxon>Xyrichtys</taxon>
    </lineage>
</organism>
<feature type="repeat" description="ANK" evidence="4">
    <location>
        <begin position="461"/>
        <end position="493"/>
    </location>
</feature>
<sequence>MVTTGNMEAALGNHDHFCISGHMTDEELVHVAVERSFDDARLPNNCQHTLSVLPSGPSSALSAPSSLLQPGRQTSIPSRNISDPPHTCATPSPAQLSIHPPPQVPNNANPPTALSQFLYRGFERKLSPVESLIVNGDTDSLKNLVRQESSILMEPDDGGWVALHEAAYYGHLPSVRILIDAYPDSLNKRSLRNQTPLLLAASQGQVACVDFFLKRGADPNIPEKDGETPLFTACDNLNCAVVDLLLRSGAQVNRCSVRGFSPLHEGCRHGNVELCKMLLEAGAHLETKNIYGITPFFTAAQHGHVDTLRLLAKKGADINKQALDGASPLFEACKNGHIAAVELLLALKADANRSLMSGLLPLHVAVQNNHIRVVTMLIPVTSRVRIRNCGISPLHIAADKNRDDIMELLIESGFDVNAQLSEGNSKMYEDRRSTALYFSVYNGNFEATEMLLEAGANPNLDVFNPLLIAVRLGRIDMASILLKYGANVNAQISTQPSVFPSALLLRIESLPMLKLLLDNGCDAWPCFYCSYNQQPHPPIMSTCRLTERLQASEDTQPLRPVQFCEVVSSPSFSRVNGPLVNMLLDYVDHVRLCSRLLEFLEMCSEWEEIKLKAAPPRPLMHLCRLKIRHLIGAQRLQLLHTLPLPGLLIRFLCHDITYSPL</sequence>
<feature type="repeat" description="ANK" evidence="4">
    <location>
        <begin position="192"/>
        <end position="224"/>
    </location>
</feature>
<proteinExistence type="predicted"/>
<evidence type="ECO:0000259" key="6">
    <source>
        <dbReference type="PROSITE" id="PS50225"/>
    </source>
</evidence>
<feature type="region of interest" description="Disordered" evidence="5">
    <location>
        <begin position="53"/>
        <end position="111"/>
    </location>
</feature>
<feature type="repeat" description="ANK" evidence="4">
    <location>
        <begin position="258"/>
        <end position="290"/>
    </location>
</feature>
<evidence type="ECO:0000313" key="7">
    <source>
        <dbReference type="EMBL" id="CAJ1077853.1"/>
    </source>
</evidence>
<evidence type="ECO:0000313" key="8">
    <source>
        <dbReference type="Proteomes" id="UP001178508"/>
    </source>
</evidence>
<keyword evidence="8" id="KW-1185">Reference proteome</keyword>
<feature type="domain" description="SOCS box" evidence="6">
    <location>
        <begin position="611"/>
        <end position="652"/>
    </location>
</feature>
<feature type="repeat" description="ANK" evidence="4">
    <location>
        <begin position="324"/>
        <end position="352"/>
    </location>
</feature>
<name>A0AAV1GWE5_XYRNO</name>
<feature type="repeat" description="ANK" evidence="4">
    <location>
        <begin position="291"/>
        <end position="323"/>
    </location>
</feature>
<dbReference type="SMART" id="SM00969">
    <property type="entry name" value="SOCS_box"/>
    <property type="match status" value="1"/>
</dbReference>
<dbReference type="SMART" id="SM00248">
    <property type="entry name" value="ANK"/>
    <property type="match status" value="11"/>
</dbReference>
<dbReference type="Gene3D" id="1.25.40.20">
    <property type="entry name" value="Ankyrin repeat-containing domain"/>
    <property type="match status" value="3"/>
</dbReference>
<dbReference type="InterPro" id="IPR001496">
    <property type="entry name" value="SOCS_box"/>
</dbReference>
<dbReference type="InterPro" id="IPR036770">
    <property type="entry name" value="Ankyrin_rpt-contain_sf"/>
</dbReference>
<dbReference type="InterPro" id="IPR050745">
    <property type="entry name" value="Multifunctional_regulatory"/>
</dbReference>
<dbReference type="InterPro" id="IPR002110">
    <property type="entry name" value="Ankyrin_rpt"/>
</dbReference>
<dbReference type="PROSITE" id="PS50297">
    <property type="entry name" value="ANK_REP_REGION"/>
    <property type="match status" value="9"/>
</dbReference>
<evidence type="ECO:0000256" key="2">
    <source>
        <dbReference type="ARBA" id="ARBA00022737"/>
    </source>
</evidence>
<dbReference type="PROSITE" id="PS50225">
    <property type="entry name" value="SOCS"/>
    <property type="match status" value="1"/>
</dbReference>
<dbReference type="PANTHER" id="PTHR24189:SF50">
    <property type="entry name" value="ANKYRIN REPEAT AND SOCS BOX PROTEIN 2"/>
    <property type="match status" value="1"/>
</dbReference>
<evidence type="ECO:0000256" key="4">
    <source>
        <dbReference type="PROSITE-ProRule" id="PRU00023"/>
    </source>
</evidence>
<dbReference type="Pfam" id="PF12796">
    <property type="entry name" value="Ank_2"/>
    <property type="match status" value="3"/>
</dbReference>
<feature type="repeat" description="ANK" evidence="4">
    <location>
        <begin position="225"/>
        <end position="257"/>
    </location>
</feature>
<evidence type="ECO:0000256" key="3">
    <source>
        <dbReference type="ARBA" id="ARBA00023043"/>
    </source>
</evidence>
<dbReference type="SUPFAM" id="SSF158235">
    <property type="entry name" value="SOCS box-like"/>
    <property type="match status" value="1"/>
</dbReference>
<dbReference type="SUPFAM" id="SSF48403">
    <property type="entry name" value="Ankyrin repeat"/>
    <property type="match status" value="2"/>
</dbReference>
<dbReference type="Pfam" id="PF00023">
    <property type="entry name" value="Ank"/>
    <property type="match status" value="2"/>
</dbReference>
<feature type="repeat" description="ANK" evidence="4">
    <location>
        <begin position="431"/>
        <end position="459"/>
    </location>
</feature>
<dbReference type="FunFam" id="1.10.750.20:FF:000001">
    <property type="entry name" value="Ankyrin repeat and SOCS box containing 1"/>
    <property type="match status" value="1"/>
</dbReference>
<accession>A0AAV1GWE5</accession>
<reference evidence="7" key="1">
    <citation type="submission" date="2023-08" db="EMBL/GenBank/DDBJ databases">
        <authorList>
            <person name="Alioto T."/>
            <person name="Alioto T."/>
            <person name="Gomez Garrido J."/>
        </authorList>
    </citation>
    <scope>NUCLEOTIDE SEQUENCE</scope>
</reference>
<gene>
    <name evidence="7" type="ORF">XNOV1_A006103</name>
</gene>
<dbReference type="GO" id="GO:0035556">
    <property type="term" value="P:intracellular signal transduction"/>
    <property type="evidence" value="ECO:0007669"/>
    <property type="project" value="InterPro"/>
</dbReference>
<feature type="compositionally biased region" description="Low complexity" evidence="5">
    <location>
        <begin position="53"/>
        <end position="68"/>
    </location>
</feature>
<keyword evidence="3 4" id="KW-0040">ANK repeat</keyword>
<feature type="repeat" description="ANK" evidence="4">
    <location>
        <begin position="357"/>
        <end position="389"/>
    </location>
</feature>
<evidence type="ECO:0000256" key="5">
    <source>
        <dbReference type="SAM" id="MobiDB-lite"/>
    </source>
</evidence>
<protein>
    <submittedName>
        <fullName evidence="7">Ankyrin repeat and SOCS box protein 2-like</fullName>
    </submittedName>
</protein>
<dbReference type="Proteomes" id="UP001178508">
    <property type="component" value="Chromosome 17"/>
</dbReference>